<organism evidence="5 6">
    <name type="scientific">Streptomonospora algeriensis</name>
    <dbReference type="NCBI Taxonomy" id="995084"/>
    <lineage>
        <taxon>Bacteria</taxon>
        <taxon>Bacillati</taxon>
        <taxon>Actinomycetota</taxon>
        <taxon>Actinomycetes</taxon>
        <taxon>Streptosporangiales</taxon>
        <taxon>Nocardiopsidaceae</taxon>
        <taxon>Streptomonospora</taxon>
    </lineage>
</organism>
<gene>
    <name evidence="5" type="ORF">ACFQZU_19585</name>
</gene>
<evidence type="ECO:0000313" key="6">
    <source>
        <dbReference type="Proteomes" id="UP001596956"/>
    </source>
</evidence>
<dbReference type="PRINTS" id="PR00420">
    <property type="entry name" value="RNGMNOXGNASE"/>
</dbReference>
<reference evidence="6" key="1">
    <citation type="journal article" date="2019" name="Int. J. Syst. Evol. Microbiol.">
        <title>The Global Catalogue of Microorganisms (GCM) 10K type strain sequencing project: providing services to taxonomists for standard genome sequencing and annotation.</title>
        <authorList>
            <consortium name="The Broad Institute Genomics Platform"/>
            <consortium name="The Broad Institute Genome Sequencing Center for Infectious Disease"/>
            <person name="Wu L."/>
            <person name="Ma J."/>
        </authorList>
    </citation>
    <scope>NUCLEOTIDE SEQUENCE [LARGE SCALE GENOMIC DNA]</scope>
    <source>
        <strain evidence="6">CCUG 63369</strain>
    </source>
</reference>
<keyword evidence="2" id="KW-0285">Flavoprotein</keyword>
<dbReference type="InterPro" id="IPR050641">
    <property type="entry name" value="RIFMO-like"/>
</dbReference>
<evidence type="ECO:0000259" key="4">
    <source>
        <dbReference type="Pfam" id="PF01494"/>
    </source>
</evidence>
<name>A0ABW3BJC9_9ACTN</name>
<keyword evidence="5" id="KW-0560">Oxidoreductase</keyword>
<evidence type="ECO:0000313" key="5">
    <source>
        <dbReference type="EMBL" id="MFD0803507.1"/>
    </source>
</evidence>
<keyword evidence="5" id="KW-0503">Monooxygenase</keyword>
<comment type="caution">
    <text evidence="5">The sequence shown here is derived from an EMBL/GenBank/DDBJ whole genome shotgun (WGS) entry which is preliminary data.</text>
</comment>
<evidence type="ECO:0000256" key="3">
    <source>
        <dbReference type="ARBA" id="ARBA00022827"/>
    </source>
</evidence>
<protein>
    <submittedName>
        <fullName evidence="5">FAD-dependent monooxygenase</fullName>
    </submittedName>
</protein>
<evidence type="ECO:0000256" key="1">
    <source>
        <dbReference type="ARBA" id="ARBA00001974"/>
    </source>
</evidence>
<dbReference type="PANTHER" id="PTHR43004:SF19">
    <property type="entry name" value="BINDING MONOOXYGENASE, PUTATIVE (JCVI)-RELATED"/>
    <property type="match status" value="1"/>
</dbReference>
<dbReference type="SUPFAM" id="SSF51905">
    <property type="entry name" value="FAD/NAD(P)-binding domain"/>
    <property type="match status" value="1"/>
</dbReference>
<dbReference type="Proteomes" id="UP001596956">
    <property type="component" value="Unassembled WGS sequence"/>
</dbReference>
<keyword evidence="6" id="KW-1185">Reference proteome</keyword>
<dbReference type="EMBL" id="JBHTHR010000933">
    <property type="protein sequence ID" value="MFD0803507.1"/>
    <property type="molecule type" value="Genomic_DNA"/>
</dbReference>
<comment type="cofactor">
    <cofactor evidence="1">
        <name>FAD</name>
        <dbReference type="ChEBI" id="CHEBI:57692"/>
    </cofactor>
</comment>
<evidence type="ECO:0000256" key="2">
    <source>
        <dbReference type="ARBA" id="ARBA00022630"/>
    </source>
</evidence>
<dbReference type="GO" id="GO:0004497">
    <property type="term" value="F:monooxygenase activity"/>
    <property type="evidence" value="ECO:0007669"/>
    <property type="project" value="UniProtKB-KW"/>
</dbReference>
<dbReference type="PANTHER" id="PTHR43004">
    <property type="entry name" value="TRK SYSTEM POTASSIUM UPTAKE PROTEIN"/>
    <property type="match status" value="1"/>
</dbReference>
<proteinExistence type="predicted"/>
<dbReference type="InterPro" id="IPR036188">
    <property type="entry name" value="FAD/NAD-bd_sf"/>
</dbReference>
<sequence>MAHTRVLVVGAGPTGLALALRLARLGVRPRIIDKHAGVQELTKSAALHARTLEHLRDLGAAHDILEQGQQVDILRLRTGHRDRIAVDFRALAGTAFPFMIDIPQSRTEHILLDRLAAAGVAVERETACTGIEHSAEEVRATVSTPEGATSVITADWLVGCDGAHSTVRGLVGAEFPGGTYADDWVLCDAEADWPLPRNEMTFSGDTDGIYGVFPLPGQRRYRLAYTRNHRSDGTPVEPDLADAQRALARTGIEGTVESVGPFWTFNLAHRQADRYRHGRVLLAGDAAHVHTPFGGQGLNLGVGDAMNLGWKLAAVATGSAPEDLLDTYEAERHPVAAEVIAFTDLGARAMLLRGDPRRHLRDTVLPAMHALRPARSTLAR</sequence>
<dbReference type="InterPro" id="IPR002938">
    <property type="entry name" value="FAD-bd"/>
</dbReference>
<keyword evidence="3" id="KW-0274">FAD</keyword>
<dbReference type="Gene3D" id="3.30.70.2450">
    <property type="match status" value="1"/>
</dbReference>
<feature type="non-terminal residue" evidence="5">
    <location>
        <position position="380"/>
    </location>
</feature>
<feature type="domain" description="FAD-binding" evidence="4">
    <location>
        <begin position="4"/>
        <end position="342"/>
    </location>
</feature>
<accession>A0ABW3BJC9</accession>
<dbReference type="Pfam" id="PF01494">
    <property type="entry name" value="FAD_binding_3"/>
    <property type="match status" value="1"/>
</dbReference>
<dbReference type="Gene3D" id="3.50.50.60">
    <property type="entry name" value="FAD/NAD(P)-binding domain"/>
    <property type="match status" value="1"/>
</dbReference>